<reference evidence="3 4" key="1">
    <citation type="journal article" date="2018" name="Arch. Microbiol.">
        <title>New insights into the metabolic potential of the phototrophic purple bacterium Rhodopila globiformis DSM 161(T) from its draft genome sequence and evidence for a vanadium-dependent nitrogenase.</title>
        <authorList>
            <person name="Imhoff J.F."/>
            <person name="Rahn T."/>
            <person name="Kunzel S."/>
            <person name="Neulinger S.C."/>
        </authorList>
    </citation>
    <scope>NUCLEOTIDE SEQUENCE [LARGE SCALE GENOMIC DNA]</scope>
    <source>
        <strain evidence="3 4">DSM 161</strain>
    </source>
</reference>
<sequence>MIAALLAERGYAVIQTRDGPAGLRIVQSAARLDLLLSDVGLPGLNGRQLPTRPARAGRVCRCCCSPAMPARRRRTPTCRRAWRSCTSRSRSTN</sequence>
<feature type="modified residue" description="4-aspartylphosphate" evidence="1">
    <location>
        <position position="38"/>
    </location>
</feature>
<evidence type="ECO:0000313" key="4">
    <source>
        <dbReference type="Proteomes" id="UP000239724"/>
    </source>
</evidence>
<dbReference type="GO" id="GO:0000160">
    <property type="term" value="P:phosphorelay signal transduction system"/>
    <property type="evidence" value="ECO:0007669"/>
    <property type="project" value="InterPro"/>
</dbReference>
<dbReference type="InterPro" id="IPR001789">
    <property type="entry name" value="Sig_transdc_resp-reg_receiver"/>
</dbReference>
<evidence type="ECO:0000313" key="3">
    <source>
        <dbReference type="EMBL" id="PPQ28645.1"/>
    </source>
</evidence>
<protein>
    <recommendedName>
        <fullName evidence="2">Response regulatory domain-containing protein</fullName>
    </recommendedName>
</protein>
<dbReference type="PROSITE" id="PS50110">
    <property type="entry name" value="RESPONSE_REGULATORY"/>
    <property type="match status" value="1"/>
</dbReference>
<proteinExistence type="predicted"/>
<keyword evidence="1" id="KW-0597">Phosphoprotein</keyword>
<dbReference type="InterPro" id="IPR011006">
    <property type="entry name" value="CheY-like_superfamily"/>
</dbReference>
<organism evidence="3 4">
    <name type="scientific">Rhodopila globiformis</name>
    <name type="common">Rhodopseudomonas globiformis</name>
    <dbReference type="NCBI Taxonomy" id="1071"/>
    <lineage>
        <taxon>Bacteria</taxon>
        <taxon>Pseudomonadati</taxon>
        <taxon>Pseudomonadota</taxon>
        <taxon>Alphaproteobacteria</taxon>
        <taxon>Acetobacterales</taxon>
        <taxon>Acetobacteraceae</taxon>
        <taxon>Rhodopila</taxon>
    </lineage>
</organism>
<dbReference type="AlphaFoldDB" id="A0A2S6N1Z6"/>
<accession>A0A2S6N1Z6</accession>
<keyword evidence="4" id="KW-1185">Reference proteome</keyword>
<feature type="domain" description="Response regulatory" evidence="2">
    <location>
        <begin position="1"/>
        <end position="93"/>
    </location>
</feature>
<name>A0A2S6N1Z6_RHOGL</name>
<dbReference type="EMBL" id="NHRY01000240">
    <property type="protein sequence ID" value="PPQ28645.1"/>
    <property type="molecule type" value="Genomic_DNA"/>
</dbReference>
<gene>
    <name evidence="3" type="ORF">CCS01_23835</name>
</gene>
<dbReference type="Gene3D" id="3.40.50.2300">
    <property type="match status" value="1"/>
</dbReference>
<dbReference type="OrthoDB" id="8019678at2"/>
<evidence type="ECO:0000259" key="2">
    <source>
        <dbReference type="PROSITE" id="PS50110"/>
    </source>
</evidence>
<comment type="caution">
    <text evidence="3">The sequence shown here is derived from an EMBL/GenBank/DDBJ whole genome shotgun (WGS) entry which is preliminary data.</text>
</comment>
<dbReference type="SUPFAM" id="SSF52172">
    <property type="entry name" value="CheY-like"/>
    <property type="match status" value="1"/>
</dbReference>
<dbReference type="Proteomes" id="UP000239724">
    <property type="component" value="Unassembled WGS sequence"/>
</dbReference>
<evidence type="ECO:0000256" key="1">
    <source>
        <dbReference type="PROSITE-ProRule" id="PRU00169"/>
    </source>
</evidence>